<gene>
    <name evidence="2" type="ordered locus">Spico_1303</name>
</gene>
<reference evidence="3" key="1">
    <citation type="submission" date="2011-04" db="EMBL/GenBank/DDBJ databases">
        <title>The complete genome of Spirochaeta coccoides DSM 17374.</title>
        <authorList>
            <person name="Lucas S."/>
            <person name="Copeland A."/>
            <person name="Lapidus A."/>
            <person name="Bruce D."/>
            <person name="Goodwin L."/>
            <person name="Pitluck S."/>
            <person name="Peters L."/>
            <person name="Kyrpides N."/>
            <person name="Mavromatis K."/>
            <person name="Pagani I."/>
            <person name="Ivanova N."/>
            <person name="Ovchinnikova G."/>
            <person name="Lu M."/>
            <person name="Detter J.C."/>
            <person name="Tapia R."/>
            <person name="Han C."/>
            <person name="Land M."/>
            <person name="Hauser L."/>
            <person name="Markowitz V."/>
            <person name="Cheng J.-F."/>
            <person name="Hugenholtz P."/>
            <person name="Woyke T."/>
            <person name="Wu D."/>
            <person name="Spring S."/>
            <person name="Schroeder M."/>
            <person name="Brambilla E."/>
            <person name="Klenk H.-P."/>
            <person name="Eisen J.A."/>
        </authorList>
    </citation>
    <scope>NUCLEOTIDE SEQUENCE [LARGE SCALE GENOMIC DNA]</scope>
    <source>
        <strain evidence="3">ATCC BAA-1237 / DSM 17374 / SPN1</strain>
    </source>
</reference>
<name>F4GM36_PARC1</name>
<dbReference type="RefSeq" id="WP_013739906.1">
    <property type="nucleotide sequence ID" value="NC_015436.1"/>
</dbReference>
<evidence type="ECO:0000256" key="1">
    <source>
        <dbReference type="SAM" id="SignalP"/>
    </source>
</evidence>
<organism evidence="2 3">
    <name type="scientific">Parasphaerochaeta coccoides (strain ATCC BAA-1237 / DSM 17374 / SPN1)</name>
    <name type="common">Sphaerochaeta coccoides</name>
    <dbReference type="NCBI Taxonomy" id="760011"/>
    <lineage>
        <taxon>Bacteria</taxon>
        <taxon>Pseudomonadati</taxon>
        <taxon>Spirochaetota</taxon>
        <taxon>Spirochaetia</taxon>
        <taxon>Spirochaetales</taxon>
        <taxon>Sphaerochaetaceae</taxon>
        <taxon>Parasphaerochaeta</taxon>
    </lineage>
</organism>
<accession>F4GM36</accession>
<feature type="chain" id="PRO_5003308588" description="Outer membrane protein beta-barrel domain-containing protein" evidence="1">
    <location>
        <begin position="22"/>
        <end position="229"/>
    </location>
</feature>
<evidence type="ECO:0000313" key="3">
    <source>
        <dbReference type="Proteomes" id="UP000007939"/>
    </source>
</evidence>
<dbReference type="KEGG" id="scc:Spico_1303"/>
<protein>
    <recommendedName>
        <fullName evidence="4">Outer membrane protein beta-barrel domain-containing protein</fullName>
    </recommendedName>
</protein>
<proteinExistence type="predicted"/>
<feature type="signal peptide" evidence="1">
    <location>
        <begin position="1"/>
        <end position="21"/>
    </location>
</feature>
<reference evidence="2 3" key="2">
    <citation type="journal article" date="2012" name="Stand. Genomic Sci.">
        <title>Complete genome sequence of the termite hindgut bacterium Spirochaeta coccoides type strain (SPN1(T)), reclassification in the genus Sphaerochaeta as Sphaerochaeta coccoides comb. nov. and emendations of the family Spirochaetaceae and the genus Sphaerochaeta.</title>
        <authorList>
            <person name="Abt B."/>
            <person name="Han C."/>
            <person name="Scheuner C."/>
            <person name="Lu M."/>
            <person name="Lapidus A."/>
            <person name="Nolan M."/>
            <person name="Lucas S."/>
            <person name="Hammon N."/>
            <person name="Deshpande S."/>
            <person name="Cheng J.F."/>
            <person name="Tapia R."/>
            <person name="Goodwin L.A."/>
            <person name="Pitluck S."/>
            <person name="Liolios K."/>
            <person name="Pagani I."/>
            <person name="Ivanova N."/>
            <person name="Mavromatis K."/>
            <person name="Mikhailova N."/>
            <person name="Huntemann M."/>
            <person name="Pati A."/>
            <person name="Chen A."/>
            <person name="Palaniappan K."/>
            <person name="Land M."/>
            <person name="Hauser L."/>
            <person name="Brambilla E.M."/>
            <person name="Rohde M."/>
            <person name="Spring S."/>
            <person name="Gronow S."/>
            <person name="Goker M."/>
            <person name="Woyke T."/>
            <person name="Bristow J."/>
            <person name="Eisen J.A."/>
            <person name="Markowitz V."/>
            <person name="Hugenholtz P."/>
            <person name="Kyrpides N.C."/>
            <person name="Klenk H.P."/>
            <person name="Detter J.C."/>
        </authorList>
    </citation>
    <scope>NUCLEOTIDE SEQUENCE [LARGE SCALE GENOMIC DNA]</scope>
    <source>
        <strain evidence="3">ATCC BAA-1237 / DSM 17374 / SPN1</strain>
    </source>
</reference>
<dbReference type="EMBL" id="CP002659">
    <property type="protein sequence ID" value="AEC02511.1"/>
    <property type="molecule type" value="Genomic_DNA"/>
</dbReference>
<dbReference type="HOGENOM" id="CLU_1209169_0_0_12"/>
<keyword evidence="3" id="KW-1185">Reference proteome</keyword>
<dbReference type="Proteomes" id="UP000007939">
    <property type="component" value="Chromosome"/>
</dbReference>
<evidence type="ECO:0000313" key="2">
    <source>
        <dbReference type="EMBL" id="AEC02511.1"/>
    </source>
</evidence>
<sequence>MKRKHVVILLFLLLLFSGTMAASTLPEPASSFDVYEFWSIVGAGYGPRLKTNVDPAIGEDSRLDGWGLSLSAQGFGRQYGWGYFVRNDILFSVSTQENLGVFMMFSGGPLYSFYLAPEADAFLGGGFGMTIASLPISDDASSLNLGFAMEGGIRYALYSPQLNRRSIGIVLGVAAQCTLLTLRENSLGKDVAISAPTLYAVPYIGFAFNFDGVPGSTVYSGYRSLGIYF</sequence>
<dbReference type="AlphaFoldDB" id="F4GM36"/>
<evidence type="ECO:0008006" key="4">
    <source>
        <dbReference type="Google" id="ProtNLM"/>
    </source>
</evidence>
<keyword evidence="1" id="KW-0732">Signal</keyword>